<dbReference type="STRING" id="5627.A0A1C7MC51"/>
<evidence type="ECO:0000313" key="3">
    <source>
        <dbReference type="Proteomes" id="UP000092993"/>
    </source>
</evidence>
<dbReference type="GO" id="GO:0008126">
    <property type="term" value="F:acetylesterase activity"/>
    <property type="evidence" value="ECO:0007669"/>
    <property type="project" value="TreeGrafter"/>
</dbReference>
<sequence length="138" mass="14898">MAANGPEGLQTLALRDFIVSRCPSLLRGFRSSWLLFNGHLQTAYSVFGDFSDVDRVTYDRKLLRLMDGGTISLDFTPPPNVRPLADDTPIIVAFHGMTGGSYEPYLRSILAPACASVAEGGLGYRAVVINFRGCAGTP</sequence>
<keyword evidence="3" id="KW-1185">Reference proteome</keyword>
<reference evidence="2 3" key="1">
    <citation type="submission" date="2016-03" db="EMBL/GenBank/DDBJ databases">
        <title>Whole genome sequencing of Grifola frondosa 9006-11.</title>
        <authorList>
            <person name="Min B."/>
            <person name="Park H."/>
            <person name="Kim J.-G."/>
            <person name="Cho H."/>
            <person name="Oh Y.-L."/>
            <person name="Kong W.-S."/>
            <person name="Choi I.-G."/>
        </authorList>
    </citation>
    <scope>NUCLEOTIDE SEQUENCE [LARGE SCALE GENOMIC DNA]</scope>
    <source>
        <strain evidence="2 3">9006-11</strain>
    </source>
</reference>
<organism evidence="2 3">
    <name type="scientific">Grifola frondosa</name>
    <name type="common">Maitake</name>
    <name type="synonym">Polyporus frondosus</name>
    <dbReference type="NCBI Taxonomy" id="5627"/>
    <lineage>
        <taxon>Eukaryota</taxon>
        <taxon>Fungi</taxon>
        <taxon>Dikarya</taxon>
        <taxon>Basidiomycota</taxon>
        <taxon>Agaricomycotina</taxon>
        <taxon>Agaricomycetes</taxon>
        <taxon>Polyporales</taxon>
        <taxon>Grifolaceae</taxon>
        <taxon>Grifola</taxon>
    </lineage>
</organism>
<dbReference type="OrthoDB" id="5954035at2759"/>
<dbReference type="Proteomes" id="UP000092993">
    <property type="component" value="Unassembled WGS sequence"/>
</dbReference>
<gene>
    <name evidence="2" type="primary">EEB1</name>
    <name evidence="2" type="ORF">A0H81_05130</name>
</gene>
<evidence type="ECO:0000313" key="2">
    <source>
        <dbReference type="EMBL" id="OBZ74485.1"/>
    </source>
</evidence>
<dbReference type="AlphaFoldDB" id="A0A1C7MC51"/>
<dbReference type="Gene3D" id="3.40.50.1820">
    <property type="entry name" value="alpha/beta hydrolase"/>
    <property type="match status" value="1"/>
</dbReference>
<comment type="caution">
    <text evidence="2">The sequence shown here is derived from an EMBL/GenBank/DDBJ whole genome shotgun (WGS) entry which is preliminary data.</text>
</comment>
<dbReference type="GO" id="GO:0051793">
    <property type="term" value="P:medium-chain fatty acid catabolic process"/>
    <property type="evidence" value="ECO:0007669"/>
    <property type="project" value="TreeGrafter"/>
</dbReference>
<dbReference type="InterPro" id="IPR029058">
    <property type="entry name" value="AB_hydrolase_fold"/>
</dbReference>
<dbReference type="PANTHER" id="PTHR10794:SF63">
    <property type="entry name" value="ALPHA_BETA HYDROLASE 1, ISOFORM A"/>
    <property type="match status" value="1"/>
</dbReference>
<dbReference type="InterPro" id="IPR050960">
    <property type="entry name" value="AB_hydrolase_4_sf"/>
</dbReference>
<evidence type="ECO:0000256" key="1">
    <source>
        <dbReference type="ARBA" id="ARBA00010884"/>
    </source>
</evidence>
<comment type="similarity">
    <text evidence="1">Belongs to the AB hydrolase superfamily. AB hydrolase 4 family.</text>
</comment>
<protein>
    <submittedName>
        <fullName evidence="2">Medium-chain fatty acid ethyl ester synthase/esterase 1</fullName>
    </submittedName>
</protein>
<accession>A0A1C7MC51</accession>
<dbReference type="SUPFAM" id="SSF53474">
    <property type="entry name" value="alpha/beta-Hydrolases"/>
    <property type="match status" value="1"/>
</dbReference>
<dbReference type="PANTHER" id="PTHR10794">
    <property type="entry name" value="ABHYDROLASE DOMAIN-CONTAINING PROTEIN"/>
    <property type="match status" value="1"/>
</dbReference>
<dbReference type="GO" id="GO:0047372">
    <property type="term" value="F:monoacylglycerol lipase activity"/>
    <property type="evidence" value="ECO:0007669"/>
    <property type="project" value="TreeGrafter"/>
</dbReference>
<proteinExistence type="inferred from homology"/>
<dbReference type="GO" id="GO:0051792">
    <property type="term" value="P:medium-chain fatty acid biosynthetic process"/>
    <property type="evidence" value="ECO:0007669"/>
    <property type="project" value="TreeGrafter"/>
</dbReference>
<name>A0A1C7MC51_GRIFR</name>
<dbReference type="EMBL" id="LUGG01000005">
    <property type="protein sequence ID" value="OBZ74485.1"/>
    <property type="molecule type" value="Genomic_DNA"/>
</dbReference>